<dbReference type="Pfam" id="PF00497">
    <property type="entry name" value="SBP_bac_3"/>
    <property type="match status" value="1"/>
</dbReference>
<dbReference type="SUPFAM" id="SSF53850">
    <property type="entry name" value="Periplasmic binding protein-like II"/>
    <property type="match status" value="1"/>
</dbReference>
<feature type="domain" description="Solute-binding protein family 3/N-terminal" evidence="5">
    <location>
        <begin position="59"/>
        <end position="333"/>
    </location>
</feature>
<keyword evidence="2" id="KW-0813">Transport</keyword>
<dbReference type="GO" id="GO:0006865">
    <property type="term" value="P:amino acid transport"/>
    <property type="evidence" value="ECO:0007669"/>
    <property type="project" value="TreeGrafter"/>
</dbReference>
<evidence type="ECO:0000313" key="7">
    <source>
        <dbReference type="Proteomes" id="UP000007842"/>
    </source>
</evidence>
<dbReference type="PANTHER" id="PTHR30085:SF7">
    <property type="entry name" value="AMINO-ACID ABC TRANSPORTER-BINDING PROTEIN YHDW-RELATED"/>
    <property type="match status" value="1"/>
</dbReference>
<evidence type="ECO:0000256" key="1">
    <source>
        <dbReference type="ARBA" id="ARBA00010333"/>
    </source>
</evidence>
<dbReference type="AlphaFoldDB" id="G8XFH5"/>
<evidence type="ECO:0000256" key="2">
    <source>
        <dbReference type="ARBA" id="ARBA00022448"/>
    </source>
</evidence>
<dbReference type="PANTHER" id="PTHR30085">
    <property type="entry name" value="AMINO ACID ABC TRANSPORTER PERMEASE"/>
    <property type="match status" value="1"/>
</dbReference>
<keyword evidence="6" id="KW-0614">Plasmid</keyword>
<dbReference type="PATRIC" id="fig|1003195.29.peg.6152"/>
<geneLocation type="plasmid" evidence="6 7">
    <name>pSCATT</name>
</geneLocation>
<sequence length="358" mass="37448">MNTTTTTPPATSTTTAATTTAPAPTRTTTASAPPTDRTPHSPPALRSSPTLAAVRSAKVVRAVVSRGIRGLSLPDGQGGWSGLDADIARAVAAAVLGSADAVEWLPTDPADRLKRLVAGEADIVTCNVSWTLGREAGWPVLFAGVTAYDGEGFLVRAADGITEPEQLAGRRLAVQAGTTSAANLAAWFGPRGLSVEPVEYPTPGEARAGYDSGECAAYVLDRIALAGERAALADPGAHRILDTAISREPMALAVRDDDAAWFRVCRWVLWFLVSAEYAAQQAPPARRGDALAEAARTAGEHGVSLGLDEGWARRVLEAVGTYGDIYDRNLGPDSGLSVPRGLNELFTRGGLHYAHPLH</sequence>
<evidence type="ECO:0000256" key="4">
    <source>
        <dbReference type="SAM" id="MobiDB-lite"/>
    </source>
</evidence>
<dbReference type="RefSeq" id="WP_014626762.1">
    <property type="nucleotide sequence ID" value="NC_016113.1"/>
</dbReference>
<dbReference type="SMART" id="SM00062">
    <property type="entry name" value="PBPb"/>
    <property type="match status" value="1"/>
</dbReference>
<name>G8XFH5_STREN</name>
<gene>
    <name evidence="6" type="ordered locus">SCATT_p03520</name>
</gene>
<dbReference type="KEGG" id="scy:SCATT_p03520"/>
<comment type="similarity">
    <text evidence="1">Belongs to the bacterial solute-binding protein 3 family.</text>
</comment>
<protein>
    <submittedName>
        <fullName evidence="6">Extracellular solute-binding protein family 3</fullName>
    </submittedName>
</protein>
<feature type="region of interest" description="Disordered" evidence="4">
    <location>
        <begin position="1"/>
        <end position="50"/>
    </location>
</feature>
<dbReference type="InterPro" id="IPR001638">
    <property type="entry name" value="Solute-binding_3/MltF_N"/>
</dbReference>
<evidence type="ECO:0000259" key="5">
    <source>
        <dbReference type="SMART" id="SM00062"/>
    </source>
</evidence>
<accession>G8XFH5</accession>
<evidence type="ECO:0000256" key="3">
    <source>
        <dbReference type="ARBA" id="ARBA00022729"/>
    </source>
</evidence>
<proteinExistence type="inferred from homology"/>
<dbReference type="InterPro" id="IPR051455">
    <property type="entry name" value="Bact_solute-bind_prot3"/>
</dbReference>
<dbReference type="Proteomes" id="UP000007842">
    <property type="component" value="Plasmid pSCATT"/>
</dbReference>
<feature type="compositionally biased region" description="Low complexity" evidence="4">
    <location>
        <begin position="1"/>
        <end position="35"/>
    </location>
</feature>
<keyword evidence="3" id="KW-0732">Signal</keyword>
<dbReference type="EMBL" id="CP003229">
    <property type="protein sequence ID" value="AEW98545.1"/>
    <property type="molecule type" value="Genomic_DNA"/>
</dbReference>
<keyword evidence="7" id="KW-1185">Reference proteome</keyword>
<evidence type="ECO:0000313" key="6">
    <source>
        <dbReference type="EMBL" id="AEW98545.1"/>
    </source>
</evidence>
<reference evidence="7" key="1">
    <citation type="submission" date="2011-12" db="EMBL/GenBank/DDBJ databases">
        <title>Complete genome sequence of Streptomyces cattleya strain DSM 46488.</title>
        <authorList>
            <person name="Ou H.-Y."/>
            <person name="Li P."/>
            <person name="Zhao C."/>
            <person name="O'Hagan D."/>
            <person name="Deng Z."/>
        </authorList>
    </citation>
    <scope>NUCLEOTIDE SEQUENCE [LARGE SCALE GENOMIC DNA]</scope>
    <source>
        <strain evidence="7">ATCC 35852 / DSM 46488 / JCM 4925 / NBRC 14057 / NRRL 8057</strain>
        <plasmid evidence="7">Plasmid pSCATT</plasmid>
    </source>
</reference>
<organism evidence="6 7">
    <name type="scientific">Streptantibioticus cattleyicolor (strain ATCC 35852 / DSM 46488 / JCM 4925 / NBRC 14057 / NRRL 8057)</name>
    <name type="common">Streptomyces cattleya</name>
    <dbReference type="NCBI Taxonomy" id="1003195"/>
    <lineage>
        <taxon>Bacteria</taxon>
        <taxon>Bacillati</taxon>
        <taxon>Actinomycetota</taxon>
        <taxon>Actinomycetes</taxon>
        <taxon>Kitasatosporales</taxon>
        <taxon>Streptomycetaceae</taxon>
        <taxon>Streptantibioticus</taxon>
    </lineage>
</organism>
<dbReference type="Gene3D" id="3.40.190.10">
    <property type="entry name" value="Periplasmic binding protein-like II"/>
    <property type="match status" value="2"/>
</dbReference>
<dbReference type="HOGENOM" id="CLU_019602_3_2_11"/>